<evidence type="ECO:0000313" key="3">
    <source>
        <dbReference type="EMBL" id="ORB06989.1"/>
    </source>
</evidence>
<reference evidence="3 4" key="1">
    <citation type="submission" date="2017-02" db="EMBL/GenBank/DDBJ databases">
        <title>The new phylogeny of genus Mycobacterium.</title>
        <authorList>
            <person name="Tortoli E."/>
            <person name="Trovato A."/>
            <person name="Cirillo D.M."/>
        </authorList>
    </citation>
    <scope>NUCLEOTIDE SEQUENCE [LARGE SCALE GENOMIC DNA]</scope>
    <source>
        <strain evidence="3 4">DSM 45255</strain>
    </source>
</reference>
<dbReference type="Proteomes" id="UP000192760">
    <property type="component" value="Unassembled WGS sequence"/>
</dbReference>
<dbReference type="EMBL" id="AP022590">
    <property type="protein sequence ID" value="BBY40204.1"/>
    <property type="molecule type" value="Genomic_DNA"/>
</dbReference>
<dbReference type="RefSeq" id="WP_083094416.1">
    <property type="nucleotide sequence ID" value="NZ_AP022590.1"/>
</dbReference>
<organism evidence="3 4">
    <name type="scientific">Mycobacterium mantenii</name>
    <dbReference type="NCBI Taxonomy" id="560555"/>
    <lineage>
        <taxon>Bacteria</taxon>
        <taxon>Bacillati</taxon>
        <taxon>Actinomycetota</taxon>
        <taxon>Actinomycetes</taxon>
        <taxon>Mycobacteriales</taxon>
        <taxon>Mycobacteriaceae</taxon>
        <taxon>Mycobacterium</taxon>
        <taxon>Mycobacterium avium complex (MAC)</taxon>
    </lineage>
</organism>
<protein>
    <submittedName>
        <fullName evidence="3">Uncharacterized protein</fullName>
    </submittedName>
</protein>
<keyword evidence="1" id="KW-1133">Transmembrane helix</keyword>
<evidence type="ECO:0000313" key="5">
    <source>
        <dbReference type="Proteomes" id="UP000465812"/>
    </source>
</evidence>
<feature type="transmembrane region" description="Helical" evidence="1">
    <location>
        <begin position="71"/>
        <end position="91"/>
    </location>
</feature>
<proteinExistence type="predicted"/>
<dbReference type="Proteomes" id="UP000465812">
    <property type="component" value="Chromosome"/>
</dbReference>
<dbReference type="AlphaFoldDB" id="A0A1X0FZQ5"/>
<keyword evidence="5" id="KW-1185">Reference proteome</keyword>
<keyword evidence="1" id="KW-0472">Membrane</keyword>
<evidence type="ECO:0000313" key="4">
    <source>
        <dbReference type="Proteomes" id="UP000192760"/>
    </source>
</evidence>
<accession>A0A1X0FZQ5</accession>
<feature type="transmembrane region" description="Helical" evidence="1">
    <location>
        <begin position="97"/>
        <end position="119"/>
    </location>
</feature>
<reference evidence="2 5" key="2">
    <citation type="journal article" date="2019" name="Emerg. Microbes Infect.">
        <title>Comprehensive subspecies identification of 175 nontuberculous mycobacteria species based on 7547 genomic profiles.</title>
        <authorList>
            <person name="Matsumoto Y."/>
            <person name="Kinjo T."/>
            <person name="Motooka D."/>
            <person name="Nabeya D."/>
            <person name="Jung N."/>
            <person name="Uechi K."/>
            <person name="Horii T."/>
            <person name="Iida T."/>
            <person name="Fujita J."/>
            <person name="Nakamura S."/>
        </authorList>
    </citation>
    <scope>NUCLEOTIDE SEQUENCE [LARGE SCALE GENOMIC DNA]</scope>
    <source>
        <strain evidence="2 5">JCM 18113</strain>
    </source>
</reference>
<feature type="transmembrane region" description="Helical" evidence="1">
    <location>
        <begin position="18"/>
        <end position="41"/>
    </location>
</feature>
<dbReference type="EMBL" id="MVHW01000007">
    <property type="protein sequence ID" value="ORB06989.1"/>
    <property type="molecule type" value="Genomic_DNA"/>
</dbReference>
<keyword evidence="1" id="KW-0812">Transmembrane</keyword>
<evidence type="ECO:0000313" key="2">
    <source>
        <dbReference type="EMBL" id="BBY40204.1"/>
    </source>
</evidence>
<sequence length="131" mass="13872">MDEMPHYTGPIDPANRNIFGACLSLLGLATMMLALLLSLTATNNRALAFKLEAGFFPPLSESAVQSARTEIVIATVLTVLSTASAVTAVILRSTIAWRIMGGVTLLGLILVGPLLWACYDMAFLTSAELST</sequence>
<reference evidence="2" key="3">
    <citation type="submission" date="2020-02" db="EMBL/GenBank/DDBJ databases">
        <authorList>
            <person name="Matsumoto Y."/>
            <person name="Motooka D."/>
            <person name="Nakamura S."/>
        </authorList>
    </citation>
    <scope>NUCLEOTIDE SEQUENCE</scope>
    <source>
        <strain evidence="2">JCM 18113</strain>
    </source>
</reference>
<evidence type="ECO:0000256" key="1">
    <source>
        <dbReference type="SAM" id="Phobius"/>
    </source>
</evidence>
<name>A0A1X0FZQ5_MYCNT</name>
<gene>
    <name evidence="3" type="ORF">BST30_08370</name>
    <name evidence="2" type="ORF">MMAN_43380</name>
</gene>